<dbReference type="CDD" id="cd04301">
    <property type="entry name" value="NAT_SF"/>
    <property type="match status" value="1"/>
</dbReference>
<evidence type="ECO:0000259" key="2">
    <source>
        <dbReference type="PROSITE" id="PS51186"/>
    </source>
</evidence>
<dbReference type="InterPro" id="IPR000182">
    <property type="entry name" value="GNAT_dom"/>
</dbReference>
<gene>
    <name evidence="3" type="ORF">H9754_06065</name>
</gene>
<dbReference type="PANTHER" id="PTHR13947:SF37">
    <property type="entry name" value="LD18367P"/>
    <property type="match status" value="1"/>
</dbReference>
<accession>A0A9D2PJP8</accession>
<protein>
    <submittedName>
        <fullName evidence="3">GNAT family N-acetyltransferase</fullName>
        <ecNumber evidence="3">2.3.1.-</ecNumber>
    </submittedName>
</protein>
<reference evidence="3" key="2">
    <citation type="submission" date="2021-04" db="EMBL/GenBank/DDBJ databases">
        <authorList>
            <person name="Gilroy R."/>
        </authorList>
    </citation>
    <scope>NUCLEOTIDE SEQUENCE</scope>
    <source>
        <strain evidence="3">ChiSjej3B21-8574</strain>
    </source>
</reference>
<dbReference type="PANTHER" id="PTHR13947">
    <property type="entry name" value="GNAT FAMILY N-ACETYLTRANSFERASE"/>
    <property type="match status" value="1"/>
</dbReference>
<dbReference type="SUPFAM" id="SSF55729">
    <property type="entry name" value="Acyl-CoA N-acyltransferases (Nat)"/>
    <property type="match status" value="1"/>
</dbReference>
<dbReference type="Proteomes" id="UP000823904">
    <property type="component" value="Unassembled WGS sequence"/>
</dbReference>
<dbReference type="AlphaFoldDB" id="A0A9D2PJP8"/>
<proteinExistence type="predicted"/>
<dbReference type="PROSITE" id="PS51186">
    <property type="entry name" value="GNAT"/>
    <property type="match status" value="1"/>
</dbReference>
<keyword evidence="1 3" id="KW-0808">Transferase</keyword>
<dbReference type="Gene3D" id="3.40.630.30">
    <property type="match status" value="1"/>
</dbReference>
<comment type="caution">
    <text evidence="3">The sequence shown here is derived from an EMBL/GenBank/DDBJ whole genome shotgun (WGS) entry which is preliminary data.</text>
</comment>
<evidence type="ECO:0000313" key="3">
    <source>
        <dbReference type="EMBL" id="HJC50133.1"/>
    </source>
</evidence>
<dbReference type="Pfam" id="PF00583">
    <property type="entry name" value="Acetyltransf_1"/>
    <property type="match status" value="1"/>
</dbReference>
<name>A0A9D2PJP8_9FIRM</name>
<dbReference type="GO" id="GO:0008080">
    <property type="term" value="F:N-acetyltransferase activity"/>
    <property type="evidence" value="ECO:0007669"/>
    <property type="project" value="InterPro"/>
</dbReference>
<organism evidence="3 4">
    <name type="scientific">Candidatus Anaerostipes avistercoris</name>
    <dbReference type="NCBI Taxonomy" id="2838462"/>
    <lineage>
        <taxon>Bacteria</taxon>
        <taxon>Bacillati</taxon>
        <taxon>Bacillota</taxon>
        <taxon>Clostridia</taxon>
        <taxon>Lachnospirales</taxon>
        <taxon>Lachnospiraceae</taxon>
        <taxon>Anaerostipes</taxon>
    </lineage>
</organism>
<keyword evidence="3" id="KW-0012">Acyltransferase</keyword>
<dbReference type="EC" id="2.3.1.-" evidence="3"/>
<sequence length="153" mass="18065">MKIREAYSWDVLEVYDIICLLEKKSLNWKRFKDCYQRQHKDENMHCLVAEERGKIIGCLNLRIEYQLHHADKIAEIMEFCVGKEKRSGGIGKKMFDYAVEVARQQGCGKIELCTNQLRIDAHRFYERQGMNNFHYKFSKDLKGEGRKVNQLGA</sequence>
<evidence type="ECO:0000313" key="4">
    <source>
        <dbReference type="Proteomes" id="UP000823904"/>
    </source>
</evidence>
<dbReference type="EMBL" id="DWWD01000023">
    <property type="protein sequence ID" value="HJC50133.1"/>
    <property type="molecule type" value="Genomic_DNA"/>
</dbReference>
<dbReference type="InterPro" id="IPR050769">
    <property type="entry name" value="NAT_camello-type"/>
</dbReference>
<dbReference type="InterPro" id="IPR016181">
    <property type="entry name" value="Acyl_CoA_acyltransferase"/>
</dbReference>
<evidence type="ECO:0000256" key="1">
    <source>
        <dbReference type="ARBA" id="ARBA00022679"/>
    </source>
</evidence>
<reference evidence="3" key="1">
    <citation type="journal article" date="2021" name="PeerJ">
        <title>Extensive microbial diversity within the chicken gut microbiome revealed by metagenomics and culture.</title>
        <authorList>
            <person name="Gilroy R."/>
            <person name="Ravi A."/>
            <person name="Getino M."/>
            <person name="Pursley I."/>
            <person name="Horton D.L."/>
            <person name="Alikhan N.F."/>
            <person name="Baker D."/>
            <person name="Gharbi K."/>
            <person name="Hall N."/>
            <person name="Watson M."/>
            <person name="Adriaenssens E.M."/>
            <person name="Foster-Nyarko E."/>
            <person name="Jarju S."/>
            <person name="Secka A."/>
            <person name="Antonio M."/>
            <person name="Oren A."/>
            <person name="Chaudhuri R.R."/>
            <person name="La Ragione R."/>
            <person name="Hildebrand F."/>
            <person name="Pallen M.J."/>
        </authorList>
    </citation>
    <scope>NUCLEOTIDE SEQUENCE</scope>
    <source>
        <strain evidence="3">ChiSjej3B21-8574</strain>
    </source>
</reference>
<feature type="domain" description="N-acetyltransferase" evidence="2">
    <location>
        <begin position="1"/>
        <end position="153"/>
    </location>
</feature>